<reference evidence="4" key="1">
    <citation type="submission" date="2013-08" db="EMBL/GenBank/DDBJ databases">
        <title>Genome sequencing of Arenimonas donghaensis.</title>
        <authorList>
            <person name="Chen F."/>
            <person name="Wang G."/>
        </authorList>
    </citation>
    <scope>NUCLEOTIDE SEQUENCE [LARGE SCALE GENOMIC DNA]</scope>
    <source>
        <strain evidence="4">HO3-R19</strain>
    </source>
</reference>
<evidence type="ECO:0000256" key="1">
    <source>
        <dbReference type="PIRNR" id="PIRNR016789"/>
    </source>
</evidence>
<keyword evidence="1" id="KW-0997">Cell inner membrane</keyword>
<dbReference type="InterPro" id="IPR007401">
    <property type="entry name" value="DUF454"/>
</dbReference>
<dbReference type="RefSeq" id="WP_034223205.1">
    <property type="nucleotide sequence ID" value="NZ_AVCJ01000012.1"/>
</dbReference>
<evidence type="ECO:0000313" key="4">
    <source>
        <dbReference type="Proteomes" id="UP000029085"/>
    </source>
</evidence>
<reference evidence="3 4" key="2">
    <citation type="journal article" date="2015" name="Stand. Genomic Sci.">
        <title>High quality draft genomic sequence of Arenimonas donghaensis DSM 18148(T).</title>
        <authorList>
            <person name="Chen F."/>
            <person name="Wang H."/>
            <person name="Cao Y."/>
            <person name="Li X."/>
            <person name="Wang G."/>
        </authorList>
    </citation>
    <scope>NUCLEOTIDE SEQUENCE [LARGE SCALE GENOMIC DNA]</scope>
    <source>
        <strain evidence="3 4">HO3-R19</strain>
    </source>
</reference>
<comment type="subcellular location">
    <subcellularLocation>
        <location evidence="1">Cell inner membrane</location>
        <topology evidence="1">Multi-pass membrane protein</topology>
    </subcellularLocation>
</comment>
<keyword evidence="1" id="KW-1003">Cell membrane</keyword>
<dbReference type="PIRSF" id="PIRSF016789">
    <property type="entry name" value="DUF454"/>
    <property type="match status" value="1"/>
</dbReference>
<dbReference type="PANTHER" id="PTHR35813">
    <property type="entry name" value="INNER MEMBRANE PROTEIN YBAN"/>
    <property type="match status" value="1"/>
</dbReference>
<dbReference type="EMBL" id="AVCJ01000012">
    <property type="protein sequence ID" value="KFL36848.1"/>
    <property type="molecule type" value="Genomic_DNA"/>
</dbReference>
<evidence type="ECO:0000256" key="2">
    <source>
        <dbReference type="SAM" id="Phobius"/>
    </source>
</evidence>
<protein>
    <recommendedName>
        <fullName evidence="1">Inner membrane protein</fullName>
    </recommendedName>
</protein>
<dbReference type="STRING" id="1121014.N788_04320"/>
<dbReference type="GO" id="GO:0005886">
    <property type="term" value="C:plasma membrane"/>
    <property type="evidence" value="ECO:0007669"/>
    <property type="project" value="UniProtKB-SubCell"/>
</dbReference>
<dbReference type="Proteomes" id="UP000029085">
    <property type="component" value="Unassembled WGS sequence"/>
</dbReference>
<keyword evidence="2" id="KW-0812">Transmembrane</keyword>
<accession>A0A087MIZ5</accession>
<dbReference type="PANTHER" id="PTHR35813:SF1">
    <property type="entry name" value="INNER MEMBRANE PROTEIN YBAN"/>
    <property type="match status" value="1"/>
</dbReference>
<feature type="transmembrane region" description="Helical" evidence="2">
    <location>
        <begin position="79"/>
        <end position="96"/>
    </location>
</feature>
<keyword evidence="4" id="KW-1185">Reference proteome</keyword>
<keyword evidence="2" id="KW-1133">Transmembrane helix</keyword>
<organism evidence="3 4">
    <name type="scientific">Arenimonas donghaensis DSM 18148 = HO3-R19</name>
    <dbReference type="NCBI Taxonomy" id="1121014"/>
    <lineage>
        <taxon>Bacteria</taxon>
        <taxon>Pseudomonadati</taxon>
        <taxon>Pseudomonadota</taxon>
        <taxon>Gammaproteobacteria</taxon>
        <taxon>Lysobacterales</taxon>
        <taxon>Lysobacteraceae</taxon>
        <taxon>Arenimonas</taxon>
    </lineage>
</organism>
<keyword evidence="1 2" id="KW-0472">Membrane</keyword>
<feature type="transmembrane region" description="Helical" evidence="2">
    <location>
        <begin position="12"/>
        <end position="45"/>
    </location>
</feature>
<dbReference type="PATRIC" id="fig|1121014.3.peg.1531"/>
<dbReference type="Pfam" id="PF04304">
    <property type="entry name" value="DUF454"/>
    <property type="match status" value="1"/>
</dbReference>
<comment type="caution">
    <text evidence="3">The sequence shown here is derived from an EMBL/GenBank/DDBJ whole genome shotgun (WGS) entry which is preliminary data.</text>
</comment>
<name>A0A087MIZ5_9GAMM</name>
<evidence type="ECO:0000313" key="3">
    <source>
        <dbReference type="EMBL" id="KFL36848.1"/>
    </source>
</evidence>
<sequence>MSPIHHARRWLWLLLAYLALGLGILGIFLPGLPTTPFILVAAYAAARGSKRLHDRLLAHRTFGPMIRDWQATGAVSRRAKYWAIGMMAASSLIMFATAPRWWMAATGTGVMAVVAVWLWLRPEPAPGPPAG</sequence>
<dbReference type="AlphaFoldDB" id="A0A087MIZ5"/>
<proteinExistence type="predicted"/>
<dbReference type="OrthoDB" id="9816293at2"/>
<gene>
    <name evidence="3" type="ORF">N788_04320</name>
</gene>